<proteinExistence type="predicted"/>
<accession>A0ABN9UB67</accession>
<protein>
    <submittedName>
        <fullName evidence="1">Uncharacterized protein</fullName>
    </submittedName>
</protein>
<dbReference type="EMBL" id="CAUYUJ010015644">
    <property type="protein sequence ID" value="CAK0856522.1"/>
    <property type="molecule type" value="Genomic_DNA"/>
</dbReference>
<evidence type="ECO:0000313" key="2">
    <source>
        <dbReference type="Proteomes" id="UP001189429"/>
    </source>
</evidence>
<sequence>MATTSRTELLAALDDELELELEEESLRRALRHEGAVGGPGGAAAQGRGVERAVRAWSCRVGGGPELYRARRSLHSLTIYLPEGTADPAAKVAARWRAAETLIEAARERRRDAIEG</sequence>
<evidence type="ECO:0000313" key="1">
    <source>
        <dbReference type="EMBL" id="CAK0856522.1"/>
    </source>
</evidence>
<name>A0ABN9UB67_9DINO</name>
<organism evidence="1 2">
    <name type="scientific">Prorocentrum cordatum</name>
    <dbReference type="NCBI Taxonomy" id="2364126"/>
    <lineage>
        <taxon>Eukaryota</taxon>
        <taxon>Sar</taxon>
        <taxon>Alveolata</taxon>
        <taxon>Dinophyceae</taxon>
        <taxon>Prorocentrales</taxon>
        <taxon>Prorocentraceae</taxon>
        <taxon>Prorocentrum</taxon>
    </lineage>
</organism>
<gene>
    <name evidence="1" type="ORF">PCOR1329_LOCUS46903</name>
</gene>
<dbReference type="Proteomes" id="UP001189429">
    <property type="component" value="Unassembled WGS sequence"/>
</dbReference>
<keyword evidence="2" id="KW-1185">Reference proteome</keyword>
<comment type="caution">
    <text evidence="1">The sequence shown here is derived from an EMBL/GenBank/DDBJ whole genome shotgun (WGS) entry which is preliminary data.</text>
</comment>
<reference evidence="1" key="1">
    <citation type="submission" date="2023-10" db="EMBL/GenBank/DDBJ databases">
        <authorList>
            <person name="Chen Y."/>
            <person name="Shah S."/>
            <person name="Dougan E. K."/>
            <person name="Thang M."/>
            <person name="Chan C."/>
        </authorList>
    </citation>
    <scope>NUCLEOTIDE SEQUENCE [LARGE SCALE GENOMIC DNA]</scope>
</reference>